<comment type="caution">
    <text evidence="3">The sequence shown here is derived from an EMBL/GenBank/DDBJ whole genome shotgun (WGS) entry which is preliminary data.</text>
</comment>
<dbReference type="InterPro" id="IPR036514">
    <property type="entry name" value="SGNH_hydro_sf"/>
</dbReference>
<feature type="domain" description="SsfX3-like N-terminal" evidence="2">
    <location>
        <begin position="11"/>
        <end position="70"/>
    </location>
</feature>
<gene>
    <name evidence="3" type="ORF">EJQ19_03485</name>
</gene>
<dbReference type="SUPFAM" id="SSF52266">
    <property type="entry name" value="SGNH hydrolase"/>
    <property type="match status" value="1"/>
</dbReference>
<evidence type="ECO:0000259" key="1">
    <source>
        <dbReference type="Pfam" id="PF14606"/>
    </source>
</evidence>
<sequence>MHTIEFNEAWFRGAVSIEKTDAGLRPWRLPHEQLGLYADKLVERAGQPAGVRVAFLSDAVLVELHVAAAEEDVQFDLVIEDVFVETRTLPAGEDVCLFTNLPERMKPIEIYLSQKAAVIVKALKVSDGASAAPLTHTQPRWITYGSSITQSTDAESPAHTWPAIVARSKRWDLCCLGFAGQCHIEPMIARVIRDLPADIISLCLGINVMGGNTLNIRMFRSAVIGMVAIIREKHPHTPIFLFSPIYCPHRETDENAVGMNLVTMREEIQEAVKGLTACGDAHLTYVDGLEIFGEAYVDYLPDRLHPNAEGNTIMANHIMGKLTLLTGQGVGDECGCQ</sequence>
<dbReference type="RefSeq" id="WP_126139808.1">
    <property type="nucleotide sequence ID" value="NZ_RXHU01000012.1"/>
</dbReference>
<dbReference type="Pfam" id="PF21181">
    <property type="entry name" value="SsfX3_N"/>
    <property type="match status" value="1"/>
</dbReference>
<dbReference type="Gene3D" id="2.60.120.260">
    <property type="entry name" value="Galactose-binding domain-like"/>
    <property type="match status" value="1"/>
</dbReference>
<dbReference type="InterPro" id="IPR013830">
    <property type="entry name" value="SGNH_hydro"/>
</dbReference>
<evidence type="ECO:0000313" key="4">
    <source>
        <dbReference type="Proteomes" id="UP000276128"/>
    </source>
</evidence>
<proteinExistence type="predicted"/>
<organism evidence="3 4">
    <name type="scientific">Paenibacillus whitsoniae</name>
    <dbReference type="NCBI Taxonomy" id="2496558"/>
    <lineage>
        <taxon>Bacteria</taxon>
        <taxon>Bacillati</taxon>
        <taxon>Bacillota</taxon>
        <taxon>Bacilli</taxon>
        <taxon>Bacillales</taxon>
        <taxon>Paenibacillaceae</taxon>
        <taxon>Paenibacillus</taxon>
    </lineage>
</organism>
<dbReference type="Gene3D" id="3.40.50.1110">
    <property type="entry name" value="SGNH hydrolase"/>
    <property type="match status" value="1"/>
</dbReference>
<protein>
    <submittedName>
        <fullName evidence="3">GDSL family lipase</fullName>
    </submittedName>
</protein>
<keyword evidence="4" id="KW-1185">Reference proteome</keyword>
<dbReference type="InterPro" id="IPR048977">
    <property type="entry name" value="SsfX3-like_N"/>
</dbReference>
<reference evidence="3 4" key="1">
    <citation type="submission" date="2018-12" db="EMBL/GenBank/DDBJ databases">
        <title>Bacillus ochoae sp. nov., Paenibacillus whitsoniae sp. nov., Paenibacillus spiritus sp. nov. Isolated from the Mars Exploration Rover during spacecraft assembly.</title>
        <authorList>
            <person name="Seuylemezian A."/>
            <person name="Vaishampayan P."/>
        </authorList>
    </citation>
    <scope>NUCLEOTIDE SEQUENCE [LARGE SCALE GENOMIC DNA]</scope>
    <source>
        <strain evidence="3 4">MER 54</strain>
    </source>
</reference>
<name>A0A3S0BPB4_9BACL</name>
<dbReference type="Pfam" id="PF14606">
    <property type="entry name" value="Lipase_GDSL_3"/>
    <property type="match status" value="1"/>
</dbReference>
<evidence type="ECO:0000259" key="2">
    <source>
        <dbReference type="Pfam" id="PF21181"/>
    </source>
</evidence>
<feature type="domain" description="SGNH hydrolase-type esterase" evidence="1">
    <location>
        <begin position="142"/>
        <end position="317"/>
    </location>
</feature>
<dbReference type="Proteomes" id="UP000276128">
    <property type="component" value="Unassembled WGS sequence"/>
</dbReference>
<dbReference type="AlphaFoldDB" id="A0A3S0BPB4"/>
<accession>A0A3S0BPB4</accession>
<dbReference type="OrthoDB" id="2060945at2"/>
<evidence type="ECO:0000313" key="3">
    <source>
        <dbReference type="EMBL" id="RTE11126.1"/>
    </source>
</evidence>
<dbReference type="EMBL" id="RXHU01000012">
    <property type="protein sequence ID" value="RTE11126.1"/>
    <property type="molecule type" value="Genomic_DNA"/>
</dbReference>